<dbReference type="GO" id="GO:0004553">
    <property type="term" value="F:hydrolase activity, hydrolyzing O-glycosyl compounds"/>
    <property type="evidence" value="ECO:0007669"/>
    <property type="project" value="InterPro"/>
</dbReference>
<keyword evidence="3" id="KW-1185">Reference proteome</keyword>
<evidence type="ECO:0000313" key="3">
    <source>
        <dbReference type="Proteomes" id="UP000610966"/>
    </source>
</evidence>
<organism evidence="2 3">
    <name type="scientific">Sphaerimonospora thailandensis</name>
    <dbReference type="NCBI Taxonomy" id="795644"/>
    <lineage>
        <taxon>Bacteria</taxon>
        <taxon>Bacillati</taxon>
        <taxon>Actinomycetota</taxon>
        <taxon>Actinomycetes</taxon>
        <taxon>Streptosporangiales</taxon>
        <taxon>Streptosporangiaceae</taxon>
        <taxon>Sphaerimonospora</taxon>
    </lineage>
</organism>
<dbReference type="Proteomes" id="UP000610966">
    <property type="component" value="Unassembled WGS sequence"/>
</dbReference>
<evidence type="ECO:0000259" key="1">
    <source>
        <dbReference type="PROSITE" id="PS51173"/>
    </source>
</evidence>
<dbReference type="Pfam" id="PF00553">
    <property type="entry name" value="CBM_2"/>
    <property type="match status" value="1"/>
</dbReference>
<dbReference type="Gene3D" id="2.60.40.290">
    <property type="match status" value="1"/>
</dbReference>
<dbReference type="InterPro" id="IPR012291">
    <property type="entry name" value="CBM2_carb-bd_dom_sf"/>
</dbReference>
<dbReference type="InterPro" id="IPR008965">
    <property type="entry name" value="CBM2/CBM3_carb-bd_dom_sf"/>
</dbReference>
<accession>A0A8J3VXJ7</accession>
<name>A0A8J3VXJ7_9ACTN</name>
<dbReference type="AlphaFoldDB" id="A0A8J3VXJ7"/>
<dbReference type="GO" id="GO:0005975">
    <property type="term" value="P:carbohydrate metabolic process"/>
    <property type="evidence" value="ECO:0007669"/>
    <property type="project" value="InterPro"/>
</dbReference>
<sequence>MRAGGSAVNGWTVKWTWPGGQSITQLWNGKLSASGSSVTVRNESYNGNIAAGSSTTFGFTGSGSAATPTATCTSP</sequence>
<proteinExistence type="predicted"/>
<dbReference type="InterPro" id="IPR001919">
    <property type="entry name" value="CBD2"/>
</dbReference>
<dbReference type="SMART" id="SM00637">
    <property type="entry name" value="CBD_II"/>
    <property type="match status" value="1"/>
</dbReference>
<dbReference type="EMBL" id="BOOG01000008">
    <property type="protein sequence ID" value="GIH68567.1"/>
    <property type="molecule type" value="Genomic_DNA"/>
</dbReference>
<gene>
    <name evidence="2" type="ORF">Mth01_08200</name>
</gene>
<feature type="domain" description="CBM2" evidence="1">
    <location>
        <begin position="1"/>
        <end position="75"/>
    </location>
</feature>
<evidence type="ECO:0000313" key="2">
    <source>
        <dbReference type="EMBL" id="GIH68567.1"/>
    </source>
</evidence>
<dbReference type="GO" id="GO:0030247">
    <property type="term" value="F:polysaccharide binding"/>
    <property type="evidence" value="ECO:0007669"/>
    <property type="project" value="UniProtKB-UniRule"/>
</dbReference>
<protein>
    <recommendedName>
        <fullName evidence="1">CBM2 domain-containing protein</fullName>
    </recommendedName>
</protein>
<dbReference type="SUPFAM" id="SSF49384">
    <property type="entry name" value="Carbohydrate-binding domain"/>
    <property type="match status" value="1"/>
</dbReference>
<dbReference type="PROSITE" id="PS51173">
    <property type="entry name" value="CBM2"/>
    <property type="match status" value="1"/>
</dbReference>
<reference evidence="2" key="1">
    <citation type="submission" date="2021-01" db="EMBL/GenBank/DDBJ databases">
        <title>Whole genome shotgun sequence of Sphaerimonospora thailandensis NBRC 107569.</title>
        <authorList>
            <person name="Komaki H."/>
            <person name="Tamura T."/>
        </authorList>
    </citation>
    <scope>NUCLEOTIDE SEQUENCE</scope>
    <source>
        <strain evidence="2">NBRC 107569</strain>
    </source>
</reference>
<comment type="caution">
    <text evidence="2">The sequence shown here is derived from an EMBL/GenBank/DDBJ whole genome shotgun (WGS) entry which is preliminary data.</text>
</comment>